<dbReference type="PANTHER" id="PTHR11024">
    <property type="entry name" value="NUCLEAR PORE COMPLEX PROTEIN SEC13 / SEH1 FAMILY MEMBER"/>
    <property type="match status" value="1"/>
</dbReference>
<dbReference type="Proteomes" id="UP001165080">
    <property type="component" value="Unassembled WGS sequence"/>
</dbReference>
<keyword evidence="2" id="KW-0813">Transport</keyword>
<dbReference type="PANTHER" id="PTHR11024:SF3">
    <property type="entry name" value="NUCLEOPORIN SEH1"/>
    <property type="match status" value="1"/>
</dbReference>
<gene>
    <name evidence="6" type="primary">PLEST011162</name>
    <name evidence="6" type="ORF">PLESTB_000438200</name>
</gene>
<evidence type="ECO:0000256" key="4">
    <source>
        <dbReference type="ARBA" id="ARBA00022737"/>
    </source>
</evidence>
<keyword evidence="3" id="KW-0853">WD repeat</keyword>
<organism evidence="6 7">
    <name type="scientific">Pleodorina starrii</name>
    <dbReference type="NCBI Taxonomy" id="330485"/>
    <lineage>
        <taxon>Eukaryota</taxon>
        <taxon>Viridiplantae</taxon>
        <taxon>Chlorophyta</taxon>
        <taxon>core chlorophytes</taxon>
        <taxon>Chlorophyceae</taxon>
        <taxon>CS clade</taxon>
        <taxon>Chlamydomonadales</taxon>
        <taxon>Volvocaceae</taxon>
        <taxon>Pleodorina</taxon>
    </lineage>
</organism>
<dbReference type="GO" id="GO:0005198">
    <property type="term" value="F:structural molecule activity"/>
    <property type="evidence" value="ECO:0007669"/>
    <property type="project" value="InterPro"/>
</dbReference>
<protein>
    <submittedName>
        <fullName evidence="6">Uncharacterized protein</fullName>
    </submittedName>
</protein>
<evidence type="ECO:0000313" key="6">
    <source>
        <dbReference type="EMBL" id="GLC50845.1"/>
    </source>
</evidence>
<keyword evidence="4" id="KW-0677">Repeat</keyword>
<dbReference type="GO" id="GO:1904263">
    <property type="term" value="P:positive regulation of TORC1 signaling"/>
    <property type="evidence" value="ECO:0007669"/>
    <property type="project" value="TreeGrafter"/>
</dbReference>
<comment type="caution">
    <text evidence="6">The sequence shown here is derived from an EMBL/GenBank/DDBJ whole genome shotgun (WGS) entry which is preliminary data.</text>
</comment>
<dbReference type="EMBL" id="BRXU01000004">
    <property type="protein sequence ID" value="GLC50845.1"/>
    <property type="molecule type" value="Genomic_DNA"/>
</dbReference>
<dbReference type="InterPro" id="IPR015943">
    <property type="entry name" value="WD40/YVTN_repeat-like_dom_sf"/>
</dbReference>
<dbReference type="InterPro" id="IPR037363">
    <property type="entry name" value="Sec13/Seh1_fam"/>
</dbReference>
<comment type="subcellular location">
    <subcellularLocation>
        <location evidence="1">Nucleus envelope</location>
    </subcellularLocation>
</comment>
<evidence type="ECO:0000256" key="1">
    <source>
        <dbReference type="ARBA" id="ARBA00004259"/>
    </source>
</evidence>
<reference evidence="6 7" key="1">
    <citation type="journal article" date="2023" name="Commun. Biol.">
        <title>Reorganization of the ancestral sex-determining regions during the evolution of trioecy in Pleodorina starrii.</title>
        <authorList>
            <person name="Takahashi K."/>
            <person name="Suzuki S."/>
            <person name="Kawai-Toyooka H."/>
            <person name="Yamamoto K."/>
            <person name="Hamaji T."/>
            <person name="Ootsuki R."/>
            <person name="Yamaguchi H."/>
            <person name="Kawachi M."/>
            <person name="Higashiyama T."/>
            <person name="Nozaki H."/>
        </authorList>
    </citation>
    <scope>NUCLEOTIDE SEQUENCE [LARGE SCALE GENOMIC DNA]</scope>
    <source>
        <strain evidence="6 7">NIES-4479</strain>
    </source>
</reference>
<dbReference type="GO" id="GO:0035859">
    <property type="term" value="C:Seh1-associated complex"/>
    <property type="evidence" value="ECO:0007669"/>
    <property type="project" value="TreeGrafter"/>
</dbReference>
<dbReference type="GO" id="GO:0034198">
    <property type="term" value="P:cellular response to amino acid starvation"/>
    <property type="evidence" value="ECO:0007669"/>
    <property type="project" value="TreeGrafter"/>
</dbReference>
<name>A0A9W6BFL3_9CHLO</name>
<keyword evidence="5" id="KW-0539">Nucleus</keyword>
<dbReference type="AlphaFoldDB" id="A0A9W6BFL3"/>
<evidence type="ECO:0000256" key="2">
    <source>
        <dbReference type="ARBA" id="ARBA00022448"/>
    </source>
</evidence>
<evidence type="ECO:0000313" key="7">
    <source>
        <dbReference type="Proteomes" id="UP001165080"/>
    </source>
</evidence>
<dbReference type="InterPro" id="IPR036322">
    <property type="entry name" value="WD40_repeat_dom_sf"/>
</dbReference>
<proteinExistence type="predicted"/>
<dbReference type="Gene3D" id="2.130.10.10">
    <property type="entry name" value="YVTN repeat-like/Quinoprotein amine dehydrogenase"/>
    <property type="match status" value="1"/>
</dbReference>
<accession>A0A9W6BFL3</accession>
<dbReference type="GO" id="GO:0031080">
    <property type="term" value="C:nuclear pore outer ring"/>
    <property type="evidence" value="ECO:0007669"/>
    <property type="project" value="TreeGrafter"/>
</dbReference>
<evidence type="ECO:0000256" key="3">
    <source>
        <dbReference type="ARBA" id="ARBA00022574"/>
    </source>
</evidence>
<keyword evidence="7" id="KW-1185">Reference proteome</keyword>
<dbReference type="SUPFAM" id="SSF50978">
    <property type="entry name" value="WD40 repeat-like"/>
    <property type="match status" value="1"/>
</dbReference>
<evidence type="ECO:0000256" key="5">
    <source>
        <dbReference type="ARBA" id="ARBA00023242"/>
    </source>
</evidence>
<sequence length="336" mass="34972">MSNVLENTVELPELAGPAVDAAYDVSGRRMATCVPSSSGCIIQVYECGSGPDAWTQVAAWETDLQVTHLAWAHPEYGRVLAGATTSGAVLVWGQVPELQLGGPGAAGAGGEDSSGGGGGGGGAYYQPLAMLNCGGAACSALVFAPRQSGLLLAALLEDGHLAVHEAEDVLVPRAWSLHSKIRVGPRGQCRGLCWRPFSPGVPPMLCVGGGPHALVWQYVLALNSWQIVARVDTGNGHNVETVHWAAPLGRSAELLAVGAGRDLLIYSLAGDTASLQVEQLAALGHAEAVWKVEWDLWGNQVAAATEGQEVHVYKPNLVGAWVELASVRGQGPEEQE</sequence>